<accession>A0ABX9GHD1</accession>
<dbReference type="EMBL" id="QNRM01000001">
    <property type="protein sequence ID" value="RBP23969.1"/>
    <property type="molecule type" value="Genomic_DNA"/>
</dbReference>
<keyword evidence="2" id="KW-1185">Reference proteome</keyword>
<proteinExistence type="predicted"/>
<comment type="caution">
    <text evidence="1">The sequence shown here is derived from an EMBL/GenBank/DDBJ whole genome shotgun (WGS) entry which is preliminary data.</text>
</comment>
<gene>
    <name evidence="1" type="ORF">DFP87_101478</name>
</gene>
<dbReference type="Proteomes" id="UP000252124">
    <property type="component" value="Unassembled WGS sequence"/>
</dbReference>
<reference evidence="1 2" key="1">
    <citation type="submission" date="2018-06" db="EMBL/GenBank/DDBJ databases">
        <title>Genomic Encyclopedia of Type Strains, Phase III (KMG-III): the genomes of soil and plant-associated and newly described type strains.</title>
        <authorList>
            <person name="Whitman W."/>
        </authorList>
    </citation>
    <scope>NUCLEOTIDE SEQUENCE [LARGE SCALE GENOMIC DNA]</scope>
    <source>
        <strain evidence="1 2">CECT 7342</strain>
    </source>
</reference>
<dbReference type="Pfam" id="PF21274">
    <property type="entry name" value="Rng_hyd_C"/>
    <property type="match status" value="1"/>
</dbReference>
<evidence type="ECO:0008006" key="3">
    <source>
        <dbReference type="Google" id="ProtNLM"/>
    </source>
</evidence>
<evidence type="ECO:0000313" key="2">
    <source>
        <dbReference type="Proteomes" id="UP000252124"/>
    </source>
</evidence>
<sequence>MRSHDEHRALSQRPVVRRRGCLLAKRFRDLVGTRDGATYFAERVWGVSQRYDLGSSHPLVGRSMPDFELADGTRAGTLLRQGKGLFLDFAPAASADASWDALTRGWRQQVNYVAGDARERLGLRAVLVRPDGIVAWATDSHPDETGAAQALSCWFGGA</sequence>
<dbReference type="Gene3D" id="3.40.30.120">
    <property type="match status" value="1"/>
</dbReference>
<organism evidence="1 2">
    <name type="scientific">Achromobacter marplatensis</name>
    <dbReference type="NCBI Taxonomy" id="470868"/>
    <lineage>
        <taxon>Bacteria</taxon>
        <taxon>Pseudomonadati</taxon>
        <taxon>Pseudomonadota</taxon>
        <taxon>Betaproteobacteria</taxon>
        <taxon>Burkholderiales</taxon>
        <taxon>Alcaligenaceae</taxon>
        <taxon>Achromobacter</taxon>
    </lineage>
</organism>
<protein>
    <recommendedName>
        <fullName evidence="3">Redoxin domain-containing protein</fullName>
    </recommendedName>
</protein>
<name>A0ABX9GHD1_9BURK</name>
<evidence type="ECO:0000313" key="1">
    <source>
        <dbReference type="EMBL" id="RBP23969.1"/>
    </source>
</evidence>